<dbReference type="PATRIC" id="fig|1705562.3.peg.3012"/>
<evidence type="ECO:0000313" key="3">
    <source>
        <dbReference type="Proteomes" id="UP000037729"/>
    </source>
</evidence>
<sequence length="64" mass="6922">MSEPPSSSSTNFVSTETKITAVFIILALVAVFGTTTVTDSQWIHFAVLLGVGVIIPTLINEWRN</sequence>
<protein>
    <submittedName>
        <fullName evidence="2">Uncharacterized protein</fullName>
    </submittedName>
</protein>
<accession>A0A0N0BPM9</accession>
<evidence type="ECO:0000313" key="2">
    <source>
        <dbReference type="EMBL" id="KOX94136.1"/>
    </source>
</evidence>
<dbReference type="Proteomes" id="UP000037729">
    <property type="component" value="Unassembled WGS sequence"/>
</dbReference>
<keyword evidence="1" id="KW-1133">Transmembrane helix</keyword>
<dbReference type="Pfam" id="PF25949">
    <property type="entry name" value="DUF7987"/>
    <property type="match status" value="1"/>
</dbReference>
<evidence type="ECO:0000256" key="1">
    <source>
        <dbReference type="SAM" id="Phobius"/>
    </source>
</evidence>
<keyword evidence="1" id="KW-0472">Membrane</keyword>
<name>A0A0N0BPM9_9EURY</name>
<feature type="transmembrane region" description="Helical" evidence="1">
    <location>
        <begin position="19"/>
        <end position="36"/>
    </location>
</feature>
<organism evidence="2 3">
    <name type="scientific">Haloarcula rubripromontorii</name>
    <dbReference type="NCBI Taxonomy" id="1705562"/>
    <lineage>
        <taxon>Archaea</taxon>
        <taxon>Methanobacteriati</taxon>
        <taxon>Methanobacteriota</taxon>
        <taxon>Stenosarchaea group</taxon>
        <taxon>Halobacteria</taxon>
        <taxon>Halobacteriales</taxon>
        <taxon>Haloarculaceae</taxon>
        <taxon>Haloarcula</taxon>
    </lineage>
</organism>
<keyword evidence="1" id="KW-0812">Transmembrane</keyword>
<keyword evidence="3" id="KW-1185">Reference proteome</keyword>
<dbReference type="EMBL" id="LIUF01000002">
    <property type="protein sequence ID" value="KOX94136.1"/>
    <property type="molecule type" value="Genomic_DNA"/>
</dbReference>
<feature type="transmembrane region" description="Helical" evidence="1">
    <location>
        <begin position="42"/>
        <end position="59"/>
    </location>
</feature>
<proteinExistence type="predicted"/>
<comment type="caution">
    <text evidence="2">The sequence shown here is derived from an EMBL/GenBank/DDBJ whole genome shotgun (WGS) entry which is preliminary data.</text>
</comment>
<reference evidence="2 3" key="1">
    <citation type="submission" date="2015-08" db="EMBL/GenBank/DDBJ databases">
        <title>Genomes of Isolates from Cabo Rojo, PR.</title>
        <authorList>
            <person name="Sanchez-Nieves R.L."/>
            <person name="Montalvo-Rodriguez R."/>
        </authorList>
    </citation>
    <scope>NUCLEOTIDE SEQUENCE [LARGE SCALE GENOMIC DNA]</scope>
    <source>
        <strain evidence="2 3">SL3</strain>
    </source>
</reference>
<dbReference type="InterPro" id="IPR058293">
    <property type="entry name" value="DUF7987"/>
</dbReference>
<gene>
    <name evidence="2" type="ORF">AMS69_09530</name>
</gene>
<dbReference type="AlphaFoldDB" id="A0A0N0BPM9"/>